<proteinExistence type="predicted"/>
<dbReference type="EMBL" id="CM039437">
    <property type="protein sequence ID" value="KAI4306058.1"/>
    <property type="molecule type" value="Genomic_DNA"/>
</dbReference>
<comment type="caution">
    <text evidence="1">The sequence shown here is derived from an EMBL/GenBank/DDBJ whole genome shotgun (WGS) entry which is preliminary data.</text>
</comment>
<reference evidence="1 2" key="1">
    <citation type="journal article" date="2022" name="DNA Res.">
        <title>Chromosomal-level genome assembly of the orchid tree Bauhinia variegata (Leguminosae; Cercidoideae) supports the allotetraploid origin hypothesis of Bauhinia.</title>
        <authorList>
            <person name="Zhong Y."/>
            <person name="Chen Y."/>
            <person name="Zheng D."/>
            <person name="Pang J."/>
            <person name="Liu Y."/>
            <person name="Luo S."/>
            <person name="Meng S."/>
            <person name="Qian L."/>
            <person name="Wei D."/>
            <person name="Dai S."/>
            <person name="Zhou R."/>
        </authorList>
    </citation>
    <scope>NUCLEOTIDE SEQUENCE [LARGE SCALE GENOMIC DNA]</scope>
    <source>
        <strain evidence="1">BV-YZ2020</strain>
    </source>
</reference>
<evidence type="ECO:0000313" key="2">
    <source>
        <dbReference type="Proteomes" id="UP000828941"/>
    </source>
</evidence>
<gene>
    <name evidence="1" type="ORF">L6164_029369</name>
</gene>
<organism evidence="1 2">
    <name type="scientific">Bauhinia variegata</name>
    <name type="common">Purple orchid tree</name>
    <name type="synonym">Phanera variegata</name>
    <dbReference type="NCBI Taxonomy" id="167791"/>
    <lineage>
        <taxon>Eukaryota</taxon>
        <taxon>Viridiplantae</taxon>
        <taxon>Streptophyta</taxon>
        <taxon>Embryophyta</taxon>
        <taxon>Tracheophyta</taxon>
        <taxon>Spermatophyta</taxon>
        <taxon>Magnoliopsida</taxon>
        <taxon>eudicotyledons</taxon>
        <taxon>Gunneridae</taxon>
        <taxon>Pentapetalae</taxon>
        <taxon>rosids</taxon>
        <taxon>fabids</taxon>
        <taxon>Fabales</taxon>
        <taxon>Fabaceae</taxon>
        <taxon>Cercidoideae</taxon>
        <taxon>Cercideae</taxon>
        <taxon>Bauhiniinae</taxon>
        <taxon>Bauhinia</taxon>
    </lineage>
</organism>
<sequence>MSGASEEAIAAVPLSYYRPADPKVPEKKDEGSSKETYRGSETYPYQHIWDRSYKQRPNEPSRWDPTYTHKELKIKCRSVLELKRFEEKGILPKNISAKKRKRAEEYLAQRTEEHKKMVEKIVKDAWDTMMQRKDDEASQSIDSAETLPPEVDSEETLPPEVDSEETLPPEVDSEEILPAEVETEETLPAEVDNEETVPADDD</sequence>
<accession>A0ACB9LAD9</accession>
<dbReference type="Proteomes" id="UP000828941">
    <property type="component" value="Chromosome 12"/>
</dbReference>
<evidence type="ECO:0000313" key="1">
    <source>
        <dbReference type="EMBL" id="KAI4306058.1"/>
    </source>
</evidence>
<keyword evidence="2" id="KW-1185">Reference proteome</keyword>
<name>A0ACB9LAD9_BAUVA</name>
<protein>
    <submittedName>
        <fullName evidence="1">Uncharacterized protein</fullName>
    </submittedName>
</protein>